<reference evidence="1 2" key="1">
    <citation type="submission" date="2016-09" db="EMBL/GenBank/DDBJ databases">
        <title>Extensive genetic diversity and differential bi-allelic expression allows diatom success in the polar Southern Ocean.</title>
        <authorList>
            <consortium name="DOE Joint Genome Institute"/>
            <person name="Mock T."/>
            <person name="Otillar R.P."/>
            <person name="Strauss J."/>
            <person name="Dupont C."/>
            <person name="Frickenhaus S."/>
            <person name="Maumus F."/>
            <person name="Mcmullan M."/>
            <person name="Sanges R."/>
            <person name="Schmutz J."/>
            <person name="Toseland A."/>
            <person name="Valas R."/>
            <person name="Veluchamy A."/>
            <person name="Ward B.J."/>
            <person name="Allen A."/>
            <person name="Barry K."/>
            <person name="Falciatore A."/>
            <person name="Ferrante M."/>
            <person name="Fortunato A.E."/>
            <person name="Gloeckner G."/>
            <person name="Gruber A."/>
            <person name="Hipkin R."/>
            <person name="Janech M."/>
            <person name="Kroth P."/>
            <person name="Leese F."/>
            <person name="Lindquist E."/>
            <person name="Lyon B.R."/>
            <person name="Martin J."/>
            <person name="Mayer C."/>
            <person name="Parker M."/>
            <person name="Quesneville H."/>
            <person name="Raymond J."/>
            <person name="Uhlig C."/>
            <person name="Valentin K.U."/>
            <person name="Worden A.Z."/>
            <person name="Armbrust E.V."/>
            <person name="Bowler C."/>
            <person name="Green B."/>
            <person name="Moulton V."/>
            <person name="Van Oosterhout C."/>
            <person name="Grigoriev I."/>
        </authorList>
    </citation>
    <scope>NUCLEOTIDE SEQUENCE [LARGE SCALE GENOMIC DNA]</scope>
    <source>
        <strain evidence="1 2">CCMP1102</strain>
    </source>
</reference>
<accession>A0A1E7EMT9</accession>
<proteinExistence type="predicted"/>
<dbReference type="Proteomes" id="UP000095751">
    <property type="component" value="Unassembled WGS sequence"/>
</dbReference>
<evidence type="ECO:0000313" key="1">
    <source>
        <dbReference type="EMBL" id="OEU07250.1"/>
    </source>
</evidence>
<evidence type="ECO:0000313" key="2">
    <source>
        <dbReference type="Proteomes" id="UP000095751"/>
    </source>
</evidence>
<organism evidence="1 2">
    <name type="scientific">Fragilariopsis cylindrus CCMP1102</name>
    <dbReference type="NCBI Taxonomy" id="635003"/>
    <lineage>
        <taxon>Eukaryota</taxon>
        <taxon>Sar</taxon>
        <taxon>Stramenopiles</taxon>
        <taxon>Ochrophyta</taxon>
        <taxon>Bacillariophyta</taxon>
        <taxon>Bacillariophyceae</taxon>
        <taxon>Bacillariophycidae</taxon>
        <taxon>Bacillariales</taxon>
        <taxon>Bacillariaceae</taxon>
        <taxon>Fragilariopsis</taxon>
    </lineage>
</organism>
<gene>
    <name evidence="1" type="ORF">FRACYDRAFT_251323</name>
</gene>
<dbReference type="OrthoDB" id="2142302at2759"/>
<dbReference type="EMBL" id="KV784387">
    <property type="protein sequence ID" value="OEU07250.1"/>
    <property type="molecule type" value="Genomic_DNA"/>
</dbReference>
<protein>
    <recommendedName>
        <fullName evidence="3">DDE Tnp4 domain-containing protein</fullName>
    </recommendedName>
</protein>
<sequence>MKPNETTEEYDATVDAMNRQFANISVQDDIRRVKRFSMPSEALTATFDLLATDMMNAKKLSESTRNKRMIARFGTMPIVVAKIWELIDEEGITSEKLDGKKVTDKAKPKHLLWALNFMKENSTIAAMGSSVKMRSDKKEPSENTLIKWIWIFQHAMWSLKERVIRWENRKTNDIRNDALASVDCSDFPFHQIRIPDVNRPGRLTFNKALHTPKGPSLRYEIATSILSSDFVHVSGPWMPGDWNDILIFRQGLVHKLGPNERVVSDKGLRGDAPDKVLHQGSVEIAGSLDKTTWCKRIEGRFESGFNRIKRFKCLKQCKLKGTPEEKVLKHEMMVISAVVLCQLEMELGMNHLYEVNTDGFEYERYERV</sequence>
<keyword evidence="2" id="KW-1185">Reference proteome</keyword>
<dbReference type="InParanoid" id="A0A1E7EMT9"/>
<dbReference type="AlphaFoldDB" id="A0A1E7EMT9"/>
<dbReference type="KEGG" id="fcy:FRACYDRAFT_251323"/>
<evidence type="ECO:0008006" key="3">
    <source>
        <dbReference type="Google" id="ProtNLM"/>
    </source>
</evidence>
<name>A0A1E7EMT9_9STRA</name>